<sequence length="154" mass="17181">MIDGLMANYVERVLLRIFDAAKKDPSMEKLATNLQNALIDKWIVAKEKPAGLKWMLDGVPTSDEMIARYVEKLKWVVISAERAARRFVDSSALAVAYKRVEDACAAIKGEEVDFAVLPIESSKLGSIHTNLLDFVSRTEAWMALKVNVRPGVCK</sequence>
<organism evidence="2 3">
    <name type="scientific">Phytophthora rubi</name>
    <dbReference type="NCBI Taxonomy" id="129364"/>
    <lineage>
        <taxon>Eukaryota</taxon>
        <taxon>Sar</taxon>
        <taxon>Stramenopiles</taxon>
        <taxon>Oomycota</taxon>
        <taxon>Peronosporomycetes</taxon>
        <taxon>Peronosporales</taxon>
        <taxon>Peronosporaceae</taxon>
        <taxon>Phytophthora</taxon>
    </lineage>
</organism>
<evidence type="ECO:0000313" key="3">
    <source>
        <dbReference type="Proteomes" id="UP000429607"/>
    </source>
</evidence>
<comment type="caution">
    <text evidence="2">The sequence shown here is derived from an EMBL/GenBank/DDBJ whole genome shotgun (WGS) entry which is preliminary data.</text>
</comment>
<dbReference type="EMBL" id="QXFV01000983">
    <property type="protein sequence ID" value="KAE9018983.1"/>
    <property type="molecule type" value="Genomic_DNA"/>
</dbReference>
<dbReference type="AlphaFoldDB" id="A0A6A3LT42"/>
<name>A0A6A3LT42_9STRA</name>
<evidence type="ECO:0000259" key="1">
    <source>
        <dbReference type="Pfam" id="PF00800"/>
    </source>
</evidence>
<gene>
    <name evidence="2" type="ORF">PR001_g13987</name>
</gene>
<feature type="domain" description="Prephenate dehydratase" evidence="1">
    <location>
        <begin position="81"/>
        <end position="131"/>
    </location>
</feature>
<dbReference type="GO" id="GO:0009094">
    <property type="term" value="P:L-phenylalanine biosynthetic process"/>
    <property type="evidence" value="ECO:0007669"/>
    <property type="project" value="InterPro"/>
</dbReference>
<accession>A0A6A3LT42</accession>
<dbReference type="GO" id="GO:0004664">
    <property type="term" value="F:prephenate dehydratase activity"/>
    <property type="evidence" value="ECO:0007669"/>
    <property type="project" value="InterPro"/>
</dbReference>
<protein>
    <recommendedName>
        <fullName evidence="1">Prephenate dehydratase domain-containing protein</fullName>
    </recommendedName>
</protein>
<proteinExistence type="predicted"/>
<evidence type="ECO:0000313" key="2">
    <source>
        <dbReference type="EMBL" id="KAE9018983.1"/>
    </source>
</evidence>
<dbReference type="Gene3D" id="3.40.190.10">
    <property type="entry name" value="Periplasmic binding protein-like II"/>
    <property type="match status" value="1"/>
</dbReference>
<dbReference type="Pfam" id="PF00800">
    <property type="entry name" value="PDT"/>
    <property type="match status" value="1"/>
</dbReference>
<dbReference type="Proteomes" id="UP000429607">
    <property type="component" value="Unassembled WGS sequence"/>
</dbReference>
<dbReference type="InterPro" id="IPR001086">
    <property type="entry name" value="Preph_deHydtase"/>
</dbReference>
<dbReference type="SUPFAM" id="SSF53850">
    <property type="entry name" value="Periplasmic binding protein-like II"/>
    <property type="match status" value="1"/>
</dbReference>
<reference evidence="2 3" key="1">
    <citation type="submission" date="2018-09" db="EMBL/GenBank/DDBJ databases">
        <title>Genomic investigation of the strawberry pathogen Phytophthora fragariae indicates pathogenicity is determined by transcriptional variation in three key races.</title>
        <authorList>
            <person name="Adams T.M."/>
            <person name="Armitage A.D."/>
            <person name="Sobczyk M.K."/>
            <person name="Bates H.J."/>
            <person name="Dunwell J.M."/>
            <person name="Nellist C.F."/>
            <person name="Harrison R.J."/>
        </authorList>
    </citation>
    <scope>NUCLEOTIDE SEQUENCE [LARGE SCALE GENOMIC DNA]</scope>
    <source>
        <strain evidence="2 3">SCRP249</strain>
    </source>
</reference>